<evidence type="ECO:0000256" key="1">
    <source>
        <dbReference type="SAM" id="MobiDB-lite"/>
    </source>
</evidence>
<reference evidence="2" key="1">
    <citation type="journal article" date="2020" name="Stud. Mycol.">
        <title>101 Dothideomycetes genomes: a test case for predicting lifestyles and emergence of pathogens.</title>
        <authorList>
            <person name="Haridas S."/>
            <person name="Albert R."/>
            <person name="Binder M."/>
            <person name="Bloem J."/>
            <person name="Labutti K."/>
            <person name="Salamov A."/>
            <person name="Andreopoulos B."/>
            <person name="Baker S."/>
            <person name="Barry K."/>
            <person name="Bills G."/>
            <person name="Bluhm B."/>
            <person name="Cannon C."/>
            <person name="Castanera R."/>
            <person name="Culley D."/>
            <person name="Daum C."/>
            <person name="Ezra D."/>
            <person name="Gonzalez J."/>
            <person name="Henrissat B."/>
            <person name="Kuo A."/>
            <person name="Liang C."/>
            <person name="Lipzen A."/>
            <person name="Lutzoni F."/>
            <person name="Magnuson J."/>
            <person name="Mondo S."/>
            <person name="Nolan M."/>
            <person name="Ohm R."/>
            <person name="Pangilinan J."/>
            <person name="Park H.-J."/>
            <person name="Ramirez L."/>
            <person name="Alfaro M."/>
            <person name="Sun H."/>
            <person name="Tritt A."/>
            <person name="Yoshinaga Y."/>
            <person name="Zwiers L.-H."/>
            <person name="Turgeon B."/>
            <person name="Goodwin S."/>
            <person name="Spatafora J."/>
            <person name="Crous P."/>
            <person name="Grigoriev I."/>
        </authorList>
    </citation>
    <scope>NUCLEOTIDE SEQUENCE</scope>
    <source>
        <strain evidence="2">CBS 260.36</strain>
    </source>
</reference>
<organism evidence="2 3">
    <name type="scientific">Myriangium duriaei CBS 260.36</name>
    <dbReference type="NCBI Taxonomy" id="1168546"/>
    <lineage>
        <taxon>Eukaryota</taxon>
        <taxon>Fungi</taxon>
        <taxon>Dikarya</taxon>
        <taxon>Ascomycota</taxon>
        <taxon>Pezizomycotina</taxon>
        <taxon>Dothideomycetes</taxon>
        <taxon>Dothideomycetidae</taxon>
        <taxon>Myriangiales</taxon>
        <taxon>Myriangiaceae</taxon>
        <taxon>Myriangium</taxon>
    </lineage>
</organism>
<dbReference type="EMBL" id="ML996092">
    <property type="protein sequence ID" value="KAF2148719.1"/>
    <property type="molecule type" value="Genomic_DNA"/>
</dbReference>
<evidence type="ECO:0000313" key="3">
    <source>
        <dbReference type="Proteomes" id="UP000799439"/>
    </source>
</evidence>
<feature type="region of interest" description="Disordered" evidence="1">
    <location>
        <begin position="197"/>
        <end position="222"/>
    </location>
</feature>
<feature type="compositionally biased region" description="Low complexity" evidence="1">
    <location>
        <begin position="49"/>
        <end position="70"/>
    </location>
</feature>
<feature type="region of interest" description="Disordered" evidence="1">
    <location>
        <begin position="23"/>
        <end position="171"/>
    </location>
</feature>
<accession>A0A9P4IU15</accession>
<feature type="compositionally biased region" description="Polar residues" evidence="1">
    <location>
        <begin position="71"/>
        <end position="94"/>
    </location>
</feature>
<evidence type="ECO:0000313" key="2">
    <source>
        <dbReference type="EMBL" id="KAF2148719.1"/>
    </source>
</evidence>
<dbReference type="AlphaFoldDB" id="A0A9P4IU15"/>
<name>A0A9P4IU15_9PEZI</name>
<feature type="compositionally biased region" description="Polar residues" evidence="1">
    <location>
        <begin position="140"/>
        <end position="160"/>
    </location>
</feature>
<keyword evidence="3" id="KW-1185">Reference proteome</keyword>
<dbReference type="Proteomes" id="UP000799439">
    <property type="component" value="Unassembled WGS sequence"/>
</dbReference>
<feature type="compositionally biased region" description="Basic residues" evidence="1">
    <location>
        <begin position="127"/>
        <end position="137"/>
    </location>
</feature>
<sequence length="222" mass="24096">MSPPSSTRHALAMAEFRAVKAAKDAGLPDPRQGGIEGFHIPSIYKDDTSSASSATSSPRSSPGPSSTSPPHDTQGTSSTTSRRVSPHNSQGTSQGRHHGTSPHVPPRDEQGTSQARHPPTSRDTYRTRKAARQRAAARTHPSNISRASNSRLSAGRSSAPPSKAWAAFKRTTKRAVQARRTAEEQLRMEREKLEALQSSKRAVQSRERVQGQQRGDFFGLRT</sequence>
<gene>
    <name evidence="2" type="ORF">K461DRAFT_324209</name>
</gene>
<proteinExistence type="predicted"/>
<protein>
    <submittedName>
        <fullName evidence="2">Uncharacterized protein</fullName>
    </submittedName>
</protein>
<comment type="caution">
    <text evidence="2">The sequence shown here is derived from an EMBL/GenBank/DDBJ whole genome shotgun (WGS) entry which is preliminary data.</text>
</comment>